<dbReference type="Pfam" id="PF02784">
    <property type="entry name" value="Orn_Arg_deC_N"/>
    <property type="match status" value="1"/>
</dbReference>
<name>A0A0Q3WSE5_9BACI</name>
<dbReference type="SUPFAM" id="SSF51419">
    <property type="entry name" value="PLP-binding barrel"/>
    <property type="match status" value="1"/>
</dbReference>
<dbReference type="OrthoDB" id="9802241at2"/>
<feature type="active site" description="Proton donor" evidence="3">
    <location>
        <position position="344"/>
    </location>
</feature>
<dbReference type="Proteomes" id="UP000051888">
    <property type="component" value="Unassembled WGS sequence"/>
</dbReference>
<dbReference type="SUPFAM" id="SSF50621">
    <property type="entry name" value="Alanine racemase C-terminal domain-like"/>
    <property type="match status" value="1"/>
</dbReference>
<dbReference type="PRINTS" id="PR01179">
    <property type="entry name" value="ODADCRBXLASE"/>
</dbReference>
<dbReference type="Gene3D" id="2.40.37.10">
    <property type="entry name" value="Lyase, Ornithine Decarboxylase, Chain A, domain 1"/>
    <property type="match status" value="1"/>
</dbReference>
<keyword evidence="6" id="KW-1185">Reference proteome</keyword>
<protein>
    <submittedName>
        <fullName evidence="5">Diaminopimelate decarboxylase</fullName>
    </submittedName>
</protein>
<dbReference type="Gene3D" id="3.20.20.10">
    <property type="entry name" value="Alanine racemase"/>
    <property type="match status" value="1"/>
</dbReference>
<dbReference type="InterPro" id="IPR029066">
    <property type="entry name" value="PLP-binding_barrel"/>
</dbReference>
<evidence type="ECO:0000256" key="1">
    <source>
        <dbReference type="ARBA" id="ARBA00001933"/>
    </source>
</evidence>
<keyword evidence="2 3" id="KW-0663">Pyridoxal phosphate</keyword>
<evidence type="ECO:0000313" key="6">
    <source>
        <dbReference type="Proteomes" id="UP000051888"/>
    </source>
</evidence>
<dbReference type="AlphaFoldDB" id="A0A0Q3WSE5"/>
<evidence type="ECO:0000259" key="4">
    <source>
        <dbReference type="Pfam" id="PF02784"/>
    </source>
</evidence>
<dbReference type="PATRIC" id="fig|157838.3.peg.2500"/>
<reference evidence="5 6" key="1">
    <citation type="submission" date="2015-09" db="EMBL/GenBank/DDBJ databases">
        <title>Genome sequencing project for genomic taxonomy and phylogenomics of Bacillus-like bacteria.</title>
        <authorList>
            <person name="Liu B."/>
            <person name="Wang J."/>
            <person name="Zhu Y."/>
            <person name="Liu G."/>
            <person name="Chen Q."/>
            <person name="Chen Z."/>
            <person name="Lan J."/>
            <person name="Che J."/>
            <person name="Ge C."/>
            <person name="Shi H."/>
            <person name="Pan Z."/>
            <person name="Liu X."/>
        </authorList>
    </citation>
    <scope>NUCLEOTIDE SEQUENCE [LARGE SCALE GENOMIC DNA]</scope>
    <source>
        <strain evidence="5 6">LMG 18435</strain>
    </source>
</reference>
<dbReference type="PANTHER" id="PTHR43727:SF2">
    <property type="entry name" value="GROUP IV DECARBOXYLASE"/>
    <property type="match status" value="1"/>
</dbReference>
<comment type="cofactor">
    <cofactor evidence="1 3">
        <name>pyridoxal 5'-phosphate</name>
        <dbReference type="ChEBI" id="CHEBI:597326"/>
    </cofactor>
</comment>
<proteinExistence type="predicted"/>
<accession>A0A0Q3WSE5</accession>
<comment type="caution">
    <text evidence="5">The sequence shown here is derived from an EMBL/GenBank/DDBJ whole genome shotgun (WGS) entry which is preliminary data.</text>
</comment>
<dbReference type="EMBL" id="LJJC01000004">
    <property type="protein sequence ID" value="KQL54037.1"/>
    <property type="molecule type" value="Genomic_DNA"/>
</dbReference>
<dbReference type="PANTHER" id="PTHR43727">
    <property type="entry name" value="DIAMINOPIMELATE DECARBOXYLASE"/>
    <property type="match status" value="1"/>
</dbReference>
<dbReference type="InterPro" id="IPR022644">
    <property type="entry name" value="De-COase2_N"/>
</dbReference>
<gene>
    <name evidence="5" type="ORF">AN964_11365</name>
</gene>
<dbReference type="InterPro" id="IPR009006">
    <property type="entry name" value="Ala_racemase/Decarboxylase_C"/>
</dbReference>
<evidence type="ECO:0000313" key="5">
    <source>
        <dbReference type="EMBL" id="KQL54037.1"/>
    </source>
</evidence>
<sequence length="417" mass="48160">MKLSHKQIEDLSKQFGSSFYLFNVNKLRHNYRKLHDAFKNRYPNFIIGYSYKTNYIPYLCKEMYSLGAYAEVVSKLEYDLAVKIGVDPKKIIFNGPIKSFEDIKTALENESLLNIDSLYEMDHVIAYCLDNPERQVKIGIRVNFDLSESNKSVLQAGYEKSRFGICVANGDFGSALIKLGKIQNIILAGIHAHFSTNERKVETYMEVTKKLCSLAKTHMCDTIEYIDIGGGIYGELPPEFGVQSPSFDDYASAICEVINNEFPYKNRKPFLILEPGISLVANVFTFIAKVIETKRIDDQYFVVVDGSVHNIKPTMHKRNLPMKIFYHQEDTQKNLHYHIVGYTCMEKDYLAFGVKGKLPNKNDFILFENVGAYTIVFNPPFIKERPSIIAYENNTYLEIRKKETLREFFHEDLYLFP</sequence>
<dbReference type="STRING" id="157838.AN964_11365"/>
<dbReference type="GO" id="GO:0008836">
    <property type="term" value="F:diaminopimelate decarboxylase activity"/>
    <property type="evidence" value="ECO:0007669"/>
    <property type="project" value="TreeGrafter"/>
</dbReference>
<evidence type="ECO:0000256" key="2">
    <source>
        <dbReference type="ARBA" id="ARBA00022898"/>
    </source>
</evidence>
<organism evidence="5 6">
    <name type="scientific">Heyndrickxia shackletonii</name>
    <dbReference type="NCBI Taxonomy" id="157838"/>
    <lineage>
        <taxon>Bacteria</taxon>
        <taxon>Bacillati</taxon>
        <taxon>Bacillota</taxon>
        <taxon>Bacilli</taxon>
        <taxon>Bacillales</taxon>
        <taxon>Bacillaceae</taxon>
        <taxon>Heyndrickxia</taxon>
    </lineage>
</organism>
<dbReference type="InterPro" id="IPR000183">
    <property type="entry name" value="Orn/DAP/Arg_de-COase"/>
</dbReference>
<dbReference type="GO" id="GO:0009089">
    <property type="term" value="P:lysine biosynthetic process via diaminopimelate"/>
    <property type="evidence" value="ECO:0007669"/>
    <property type="project" value="TreeGrafter"/>
</dbReference>
<dbReference type="RefSeq" id="WP_055739785.1">
    <property type="nucleotide sequence ID" value="NZ_JAAIWL010000074.1"/>
</dbReference>
<evidence type="ECO:0000256" key="3">
    <source>
        <dbReference type="PIRSR" id="PIRSR600183-50"/>
    </source>
</evidence>
<feature type="domain" description="Orn/DAP/Arg decarboxylase 2 N-terminal" evidence="4">
    <location>
        <begin position="32"/>
        <end position="281"/>
    </location>
</feature>
<feature type="modified residue" description="N6-(pyridoxal phosphate)lysine" evidence="3">
    <location>
        <position position="52"/>
    </location>
</feature>